<reference evidence="6 8" key="1">
    <citation type="journal article" date="2018" name="Appl. Microbiol. Biotechnol.">
        <title>Co-cultivation of the strictly anaerobic methanogen Methanosarcina barkeri with aerobic methanotrophs in an oxygen-limited membrane bioreactor.</title>
        <authorList>
            <person name="In 't Zandt M.H."/>
            <person name="van den Bosch T.J.M."/>
            <person name="Rijkers R."/>
            <person name="van Kessel M.A.H.J."/>
            <person name="Jetten M.S.M."/>
            <person name="Welte C.U."/>
        </authorList>
    </citation>
    <scope>NUCLEOTIDE SEQUENCE [LARGE SCALE GENOMIC DNA]</scope>
    <source>
        <strain evidence="6 8">DSM 17706</strain>
    </source>
</reference>
<dbReference type="InterPro" id="IPR036922">
    <property type="entry name" value="Rieske_2Fe-2S_sf"/>
</dbReference>
<reference evidence="7 9" key="3">
    <citation type="submission" date="2019-07" db="EMBL/GenBank/DDBJ databases">
        <title>Ln-dependent methylotrophs.</title>
        <authorList>
            <person name="Tani A."/>
        </authorList>
    </citation>
    <scope>NUCLEOTIDE SEQUENCE [LARGE SCALE GENOMIC DNA]</scope>
    <source>
        <strain evidence="7 9">SM89A</strain>
    </source>
</reference>
<dbReference type="PANTHER" id="PTHR40261:SF1">
    <property type="entry name" value="RIESKE DOMAIN-CONTAINING PROTEIN"/>
    <property type="match status" value="1"/>
</dbReference>
<proteinExistence type="predicted"/>
<dbReference type="SUPFAM" id="SSF50022">
    <property type="entry name" value="ISP domain"/>
    <property type="match status" value="1"/>
</dbReference>
<keyword evidence="1" id="KW-0001">2Fe-2S</keyword>
<evidence type="ECO:0000313" key="6">
    <source>
        <dbReference type="EMBL" id="PWB94382.1"/>
    </source>
</evidence>
<evidence type="ECO:0000313" key="7">
    <source>
        <dbReference type="EMBL" id="TRL36014.1"/>
    </source>
</evidence>
<organism evidence="6 8">
    <name type="scientific">Methylosinus sporium</name>
    <dbReference type="NCBI Taxonomy" id="428"/>
    <lineage>
        <taxon>Bacteria</taxon>
        <taxon>Pseudomonadati</taxon>
        <taxon>Pseudomonadota</taxon>
        <taxon>Alphaproteobacteria</taxon>
        <taxon>Hyphomicrobiales</taxon>
        <taxon>Methylocystaceae</taxon>
        <taxon>Methylosinus</taxon>
    </lineage>
</organism>
<dbReference type="Pfam" id="PF00355">
    <property type="entry name" value="Rieske"/>
    <property type="match status" value="1"/>
</dbReference>
<gene>
    <name evidence="6" type="ORF">C5689_08665</name>
    <name evidence="7" type="ORF">FM996_05685</name>
</gene>
<evidence type="ECO:0000256" key="4">
    <source>
        <dbReference type="ARBA" id="ARBA00023014"/>
    </source>
</evidence>
<sequence length="146" mass="16207">MEEPTREIFAVCHVNDVAKRRAVGYVLARVNDEGKTVPFPVVIVRHVGKYYGYVNRCPHQGSRLDFEPKSFLDPTQRFLLCGKHGAQFDIPTGVCNDGPCVGAQLEKVEVVIDDNEVCVTGVTIAEEDGLDREENDVYPEVVITAD</sequence>
<dbReference type="Gene3D" id="2.102.10.10">
    <property type="entry name" value="Rieske [2Fe-2S] iron-sulphur domain"/>
    <property type="match status" value="1"/>
</dbReference>
<evidence type="ECO:0000256" key="1">
    <source>
        <dbReference type="ARBA" id="ARBA00022714"/>
    </source>
</evidence>
<keyword evidence="3" id="KW-0408">Iron</keyword>
<protein>
    <submittedName>
        <fullName evidence="6">(2Fe-2S)-binding protein</fullName>
    </submittedName>
    <submittedName>
        <fullName evidence="7">Rieske (2Fe-2S) protein</fullName>
    </submittedName>
</protein>
<dbReference type="EMBL" id="PUIV01000009">
    <property type="protein sequence ID" value="PWB94382.1"/>
    <property type="molecule type" value="Genomic_DNA"/>
</dbReference>
<dbReference type="RefSeq" id="WP_108916872.1">
    <property type="nucleotide sequence ID" value="NZ_BGJY01000003.1"/>
</dbReference>
<keyword evidence="4" id="KW-0411">Iron-sulfur</keyword>
<dbReference type="CDD" id="cd03467">
    <property type="entry name" value="Rieske"/>
    <property type="match status" value="1"/>
</dbReference>
<reference evidence="6" key="2">
    <citation type="submission" date="2018-02" db="EMBL/GenBank/DDBJ databases">
        <authorList>
            <person name="Cohen D.B."/>
            <person name="Kent A.D."/>
        </authorList>
    </citation>
    <scope>NUCLEOTIDE SEQUENCE</scope>
    <source>
        <strain evidence="6">DSM 17706</strain>
    </source>
</reference>
<evidence type="ECO:0000259" key="5">
    <source>
        <dbReference type="PROSITE" id="PS51296"/>
    </source>
</evidence>
<dbReference type="AlphaFoldDB" id="A0A2U1SRY6"/>
<accession>A0A2U1SRY6</accession>
<evidence type="ECO:0000256" key="3">
    <source>
        <dbReference type="ARBA" id="ARBA00023004"/>
    </source>
</evidence>
<evidence type="ECO:0000313" key="9">
    <source>
        <dbReference type="Proteomes" id="UP000316781"/>
    </source>
</evidence>
<dbReference type="OrthoDB" id="9800776at2"/>
<evidence type="ECO:0000256" key="2">
    <source>
        <dbReference type="ARBA" id="ARBA00022723"/>
    </source>
</evidence>
<dbReference type="Proteomes" id="UP000245137">
    <property type="component" value="Unassembled WGS sequence"/>
</dbReference>
<comment type="caution">
    <text evidence="6">The sequence shown here is derived from an EMBL/GenBank/DDBJ whole genome shotgun (WGS) entry which is preliminary data.</text>
</comment>
<name>A0A2U1SRY6_METSR</name>
<dbReference type="EMBL" id="VJMF01000024">
    <property type="protein sequence ID" value="TRL36014.1"/>
    <property type="molecule type" value="Genomic_DNA"/>
</dbReference>
<dbReference type="GO" id="GO:0046872">
    <property type="term" value="F:metal ion binding"/>
    <property type="evidence" value="ECO:0007669"/>
    <property type="project" value="UniProtKB-KW"/>
</dbReference>
<keyword evidence="2" id="KW-0479">Metal-binding</keyword>
<dbReference type="PROSITE" id="PS51296">
    <property type="entry name" value="RIESKE"/>
    <property type="match status" value="1"/>
</dbReference>
<feature type="domain" description="Rieske" evidence="5">
    <location>
        <begin position="24"/>
        <end position="119"/>
    </location>
</feature>
<dbReference type="InterPro" id="IPR017941">
    <property type="entry name" value="Rieske_2Fe-2S"/>
</dbReference>
<dbReference type="GO" id="GO:0051537">
    <property type="term" value="F:2 iron, 2 sulfur cluster binding"/>
    <property type="evidence" value="ECO:0007669"/>
    <property type="project" value="UniProtKB-KW"/>
</dbReference>
<dbReference type="PANTHER" id="PTHR40261">
    <property type="match status" value="1"/>
</dbReference>
<keyword evidence="8" id="KW-1185">Reference proteome</keyword>
<dbReference type="Proteomes" id="UP000316781">
    <property type="component" value="Unassembled WGS sequence"/>
</dbReference>
<evidence type="ECO:0000313" key="8">
    <source>
        <dbReference type="Proteomes" id="UP000245137"/>
    </source>
</evidence>